<dbReference type="PRINTS" id="PR00339">
    <property type="entry name" value="PCNACYCLIN"/>
</dbReference>
<name>A0AAU9JW24_9CILI</name>
<dbReference type="NCBIfam" id="TIGR00590">
    <property type="entry name" value="pcna"/>
    <property type="match status" value="1"/>
</dbReference>
<dbReference type="PANTHER" id="PTHR11352">
    <property type="entry name" value="PROLIFERATING CELL NUCLEAR ANTIGEN"/>
    <property type="match status" value="1"/>
</dbReference>
<sequence>MFEALLGNGLILKKIIEAIKELVSEVNLEVTSEGLSIQAMDASHVALVVLSLRAEQFEEYRCDRPQTLGVSIGNLAKLMKIAGNDDSITLRAEDDANILTLTFTGKNNERVSEFNLNLLTLDSEHLGIPEQDYSAVMKMSSAEFSRICRELTQITDTLNLAVDKEAAKFAVSGDIGAGSITMRPNDSDKAEEKMFLRATEPVSMAFALRYLNLFNKAASLSDEVTLSMSPEVPIVLQFGFDLGELKYFLAPKIAEEA</sequence>
<comment type="caution">
    <text evidence="10">The sequence shown here is derived from an EMBL/GenBank/DDBJ whole genome shotgun (WGS) entry which is preliminary data.</text>
</comment>
<dbReference type="InterPro" id="IPR022659">
    <property type="entry name" value="Pr_cel_nuc_antig_CS"/>
</dbReference>
<dbReference type="Gene3D" id="3.10.150.10">
    <property type="entry name" value="DNA Polymerase III, subunit A, domain 2"/>
    <property type="match status" value="2"/>
</dbReference>
<keyword evidence="3 7" id="KW-0235">DNA replication</keyword>
<dbReference type="GO" id="GO:0043626">
    <property type="term" value="C:PCNA complex"/>
    <property type="evidence" value="ECO:0007669"/>
    <property type="project" value="TreeGrafter"/>
</dbReference>
<dbReference type="InterPro" id="IPR046938">
    <property type="entry name" value="DNA_clamp_sf"/>
</dbReference>
<comment type="similarity">
    <text evidence="2 7">Belongs to the PCNA family.</text>
</comment>
<keyword evidence="11" id="KW-1185">Reference proteome</keyword>
<dbReference type="GO" id="GO:0006298">
    <property type="term" value="P:mismatch repair"/>
    <property type="evidence" value="ECO:0007669"/>
    <property type="project" value="TreeGrafter"/>
</dbReference>
<dbReference type="CDD" id="cd00577">
    <property type="entry name" value="PCNA"/>
    <property type="match status" value="1"/>
</dbReference>
<accession>A0AAU9JW24</accession>
<dbReference type="Pfam" id="PF02747">
    <property type="entry name" value="PCNA_C"/>
    <property type="match status" value="1"/>
</dbReference>
<dbReference type="GO" id="GO:0006272">
    <property type="term" value="P:leading strand elongation"/>
    <property type="evidence" value="ECO:0007669"/>
    <property type="project" value="TreeGrafter"/>
</dbReference>
<dbReference type="EMBL" id="CAJZBQ010000050">
    <property type="protein sequence ID" value="CAG9329939.1"/>
    <property type="molecule type" value="Genomic_DNA"/>
</dbReference>
<dbReference type="InterPro" id="IPR022649">
    <property type="entry name" value="Pr_cel_nuc_antig_C"/>
</dbReference>
<comment type="subcellular location">
    <subcellularLocation>
        <location evidence="1 6">Nucleus</location>
    </subcellularLocation>
</comment>
<dbReference type="FunFam" id="3.70.10.10:FF:000001">
    <property type="entry name" value="Proliferating cell nuclear antigen"/>
    <property type="match status" value="1"/>
</dbReference>
<proteinExistence type="inferred from homology"/>
<dbReference type="PROSITE" id="PS00293">
    <property type="entry name" value="PCNA_2"/>
    <property type="match status" value="1"/>
</dbReference>
<dbReference type="HAMAP" id="MF_00317">
    <property type="entry name" value="DNApol_clamp_arch"/>
    <property type="match status" value="1"/>
</dbReference>
<dbReference type="Pfam" id="PF00705">
    <property type="entry name" value="PCNA_N"/>
    <property type="match status" value="1"/>
</dbReference>
<comment type="function">
    <text evidence="6">This protein is an auxiliary protein of DNA polymerase delta and is involved in the control of eukaryotic DNA replication by increasing the polymerase's processivity during elongation of the leading strand.</text>
</comment>
<dbReference type="FunFam" id="3.10.150.10:FF:000006">
    <property type="entry name" value="Proliferating cell nuclear antigen"/>
    <property type="match status" value="1"/>
</dbReference>
<dbReference type="InterPro" id="IPR022648">
    <property type="entry name" value="Pr_cel_nuc_antig_N"/>
</dbReference>
<reference evidence="10" key="1">
    <citation type="submission" date="2021-09" db="EMBL/GenBank/DDBJ databases">
        <authorList>
            <consortium name="AG Swart"/>
            <person name="Singh M."/>
            <person name="Singh A."/>
            <person name="Seah K."/>
            <person name="Emmerich C."/>
        </authorList>
    </citation>
    <scope>NUCLEOTIDE SEQUENCE</scope>
    <source>
        <strain evidence="10">ATCC30299</strain>
    </source>
</reference>
<keyword evidence="4 7" id="KW-0238">DNA-binding</keyword>
<feature type="domain" description="Proliferating cell nuclear antigen PCNA N-terminal" evidence="8">
    <location>
        <begin position="1"/>
        <end position="123"/>
    </location>
</feature>
<evidence type="ECO:0000256" key="2">
    <source>
        <dbReference type="ARBA" id="ARBA00010462"/>
    </source>
</evidence>
<evidence type="ECO:0000313" key="11">
    <source>
        <dbReference type="Proteomes" id="UP001162131"/>
    </source>
</evidence>
<evidence type="ECO:0000256" key="5">
    <source>
        <dbReference type="ARBA" id="ARBA00023242"/>
    </source>
</evidence>
<dbReference type="Proteomes" id="UP001162131">
    <property type="component" value="Unassembled WGS sequence"/>
</dbReference>
<gene>
    <name evidence="10" type="ORF">BSTOLATCC_MIC50055</name>
</gene>
<dbReference type="SUPFAM" id="SSF55979">
    <property type="entry name" value="DNA clamp"/>
    <property type="match status" value="2"/>
</dbReference>
<keyword evidence="5 6" id="KW-0539">Nucleus</keyword>
<evidence type="ECO:0000256" key="7">
    <source>
        <dbReference type="RuleBase" id="RU003671"/>
    </source>
</evidence>
<dbReference type="GO" id="GO:0019985">
    <property type="term" value="P:translesion synthesis"/>
    <property type="evidence" value="ECO:0007669"/>
    <property type="project" value="TreeGrafter"/>
</dbReference>
<protein>
    <recommendedName>
        <fullName evidence="6">DNA sliding clamp PCNA</fullName>
    </recommendedName>
</protein>
<dbReference type="PANTHER" id="PTHR11352:SF0">
    <property type="entry name" value="PROLIFERATING CELL NUCLEAR ANTIGEN"/>
    <property type="match status" value="1"/>
</dbReference>
<dbReference type="InterPro" id="IPR000730">
    <property type="entry name" value="Pr_cel_nuc_antig"/>
</dbReference>
<dbReference type="AlphaFoldDB" id="A0AAU9JW24"/>
<dbReference type="GO" id="GO:0006275">
    <property type="term" value="P:regulation of DNA replication"/>
    <property type="evidence" value="ECO:0007669"/>
    <property type="project" value="InterPro"/>
</dbReference>
<dbReference type="PROSITE" id="PS01251">
    <property type="entry name" value="PCNA_1"/>
    <property type="match status" value="1"/>
</dbReference>
<organism evidence="10 11">
    <name type="scientific">Blepharisma stoltei</name>
    <dbReference type="NCBI Taxonomy" id="1481888"/>
    <lineage>
        <taxon>Eukaryota</taxon>
        <taxon>Sar</taxon>
        <taxon>Alveolata</taxon>
        <taxon>Ciliophora</taxon>
        <taxon>Postciliodesmatophora</taxon>
        <taxon>Heterotrichea</taxon>
        <taxon>Heterotrichida</taxon>
        <taxon>Blepharismidae</taxon>
        <taxon>Blepharisma</taxon>
    </lineage>
</organism>
<evidence type="ECO:0000256" key="3">
    <source>
        <dbReference type="ARBA" id="ARBA00022705"/>
    </source>
</evidence>
<evidence type="ECO:0000259" key="9">
    <source>
        <dbReference type="Pfam" id="PF02747"/>
    </source>
</evidence>
<evidence type="ECO:0000259" key="8">
    <source>
        <dbReference type="Pfam" id="PF00705"/>
    </source>
</evidence>
<feature type="domain" description="Proliferating cell nuclear antigen PCNA C-terminal" evidence="9">
    <location>
        <begin position="127"/>
        <end position="252"/>
    </location>
</feature>
<evidence type="ECO:0000313" key="10">
    <source>
        <dbReference type="EMBL" id="CAG9329939.1"/>
    </source>
</evidence>
<evidence type="ECO:0000256" key="4">
    <source>
        <dbReference type="ARBA" id="ARBA00023125"/>
    </source>
</evidence>
<dbReference type="GO" id="GO:0030337">
    <property type="term" value="F:DNA polymerase processivity factor activity"/>
    <property type="evidence" value="ECO:0007669"/>
    <property type="project" value="InterPro"/>
</dbReference>
<dbReference type="GO" id="GO:0003677">
    <property type="term" value="F:DNA binding"/>
    <property type="evidence" value="ECO:0007669"/>
    <property type="project" value="UniProtKB-KW"/>
</dbReference>
<evidence type="ECO:0000256" key="1">
    <source>
        <dbReference type="ARBA" id="ARBA00004123"/>
    </source>
</evidence>
<evidence type="ECO:0000256" key="6">
    <source>
        <dbReference type="RuleBase" id="RU000641"/>
    </source>
</evidence>